<organism evidence="5">
    <name type="scientific">Heliothis virescens</name>
    <name type="common">Tobacco budworm moth</name>
    <dbReference type="NCBI Taxonomy" id="7102"/>
    <lineage>
        <taxon>Eukaryota</taxon>
        <taxon>Metazoa</taxon>
        <taxon>Ecdysozoa</taxon>
        <taxon>Arthropoda</taxon>
        <taxon>Hexapoda</taxon>
        <taxon>Insecta</taxon>
        <taxon>Pterygota</taxon>
        <taxon>Neoptera</taxon>
        <taxon>Endopterygota</taxon>
        <taxon>Lepidoptera</taxon>
        <taxon>Glossata</taxon>
        <taxon>Ditrysia</taxon>
        <taxon>Noctuoidea</taxon>
        <taxon>Noctuidae</taxon>
        <taxon>Heliothinae</taxon>
        <taxon>Heliothis</taxon>
    </lineage>
</organism>
<dbReference type="GO" id="GO:0008194">
    <property type="term" value="F:UDP-glycosyltransferase activity"/>
    <property type="evidence" value="ECO:0007669"/>
    <property type="project" value="InterPro"/>
</dbReference>
<keyword evidence="3" id="KW-0808">Transferase</keyword>
<feature type="chain" id="PRO_5013263482" description="Glucuronosyltransferase" evidence="4">
    <location>
        <begin position="20"/>
        <end position="522"/>
    </location>
</feature>
<gene>
    <name evidence="5" type="ORF">B5V51_14438</name>
</gene>
<dbReference type="EMBL" id="NWSH01008724">
    <property type="protein sequence ID" value="PCG62434.1"/>
    <property type="molecule type" value="Genomic_DNA"/>
</dbReference>
<comment type="similarity">
    <text evidence="1">Belongs to the UDP-glycosyltransferase family.</text>
</comment>
<proteinExistence type="inferred from homology"/>
<dbReference type="Pfam" id="PF00201">
    <property type="entry name" value="UDPGT"/>
    <property type="match status" value="1"/>
</dbReference>
<dbReference type="Gene3D" id="3.40.50.2000">
    <property type="entry name" value="Glycogen Phosphorylase B"/>
    <property type="match status" value="2"/>
</dbReference>
<evidence type="ECO:0000256" key="1">
    <source>
        <dbReference type="ARBA" id="ARBA00009995"/>
    </source>
</evidence>
<protein>
    <recommendedName>
        <fullName evidence="6">Glucuronosyltransferase</fullName>
    </recommendedName>
</protein>
<keyword evidence="4" id="KW-0732">Signal</keyword>
<feature type="signal peptide" evidence="4">
    <location>
        <begin position="1"/>
        <end position="19"/>
    </location>
</feature>
<dbReference type="CDD" id="cd03784">
    <property type="entry name" value="GT1_Gtf-like"/>
    <property type="match status" value="1"/>
</dbReference>
<evidence type="ECO:0000313" key="5">
    <source>
        <dbReference type="EMBL" id="PCG62434.1"/>
    </source>
</evidence>
<dbReference type="AlphaFoldDB" id="A0A2A4IT53"/>
<dbReference type="STRING" id="7102.A0A2A4IT53"/>
<name>A0A2A4IT53_HELVI</name>
<evidence type="ECO:0000256" key="3">
    <source>
        <dbReference type="ARBA" id="ARBA00022679"/>
    </source>
</evidence>
<sequence>MKWHTSMLVFCALAQLCACARVLVMFPVASRSHTLLGDHLVKTLLKGGHNVTYITTFTRVKAAERLAVVDISSVTEHDTEEIHVPRVSELPRLPSPAVLREGARAAERALRHPRVQALLSEPARQYDLVLAEWFYSGLLAPLAAVFECPLVWYSAVDACWMNVQLVHEPTSPTYFVDLLAPSLPAMPPSVADRLYRIARQAYLSAWVYYMTQYVESPAYYEIYQLAIQQRGRTPPLYEEAVRSGAMLLVNSQPLLGQAVPLPHSAKYVGGHHVEGADVTLPKKLQDLLDNAKHGVIYVNLGGSVSEELPLEMKQELLRAFRQLEQTVVWRHRGHLDHVPGNVHLMERLPHLAILSHPKTVMLISHGGFLSYMEAMYHGVPLVGLPLKEDHFLIMDLVVSRGRGLRVPLSNMIGYRVKEAIIEILGNYSYRGNAKEVSDILQNPLVPVNQELLYWVELVVRSGGAPHLRSPALQLTLAELYHLDVAAVLVMIAWFLTKVAKLLKVYWDDYGTDCDDVTDKKNE</sequence>
<accession>A0A2A4IT53</accession>
<keyword evidence="2" id="KW-0328">Glycosyltransferase</keyword>
<evidence type="ECO:0008006" key="6">
    <source>
        <dbReference type="Google" id="ProtNLM"/>
    </source>
</evidence>
<dbReference type="SUPFAM" id="SSF53756">
    <property type="entry name" value="UDP-Glycosyltransferase/glycogen phosphorylase"/>
    <property type="match status" value="1"/>
</dbReference>
<dbReference type="InterPro" id="IPR050271">
    <property type="entry name" value="UDP-glycosyltransferase"/>
</dbReference>
<dbReference type="FunFam" id="3.40.50.2000:FF:000021">
    <property type="entry name" value="UDP-glucuronosyltransferase"/>
    <property type="match status" value="1"/>
</dbReference>
<dbReference type="PANTHER" id="PTHR48043">
    <property type="entry name" value="EG:EG0003.4 PROTEIN-RELATED"/>
    <property type="match status" value="1"/>
</dbReference>
<reference evidence="5" key="1">
    <citation type="submission" date="2017-09" db="EMBL/GenBank/DDBJ databases">
        <title>Contemporary evolution of a Lepidopteran species, Heliothis virescens, in response to modern agricultural practices.</title>
        <authorList>
            <person name="Fritz M.L."/>
            <person name="Deyonke A.M."/>
            <person name="Papanicolaou A."/>
            <person name="Micinski S."/>
            <person name="Westbrook J."/>
            <person name="Gould F."/>
        </authorList>
    </citation>
    <scope>NUCLEOTIDE SEQUENCE [LARGE SCALE GENOMIC DNA]</scope>
    <source>
        <strain evidence="5">HvINT-</strain>
        <tissue evidence="5">Whole body</tissue>
    </source>
</reference>
<dbReference type="InterPro" id="IPR002213">
    <property type="entry name" value="UDP_glucos_trans"/>
</dbReference>
<evidence type="ECO:0000256" key="4">
    <source>
        <dbReference type="SAM" id="SignalP"/>
    </source>
</evidence>
<dbReference type="PANTHER" id="PTHR48043:SF159">
    <property type="entry name" value="EG:EG0003.4 PROTEIN-RELATED"/>
    <property type="match status" value="1"/>
</dbReference>
<comment type="caution">
    <text evidence="5">The sequence shown here is derived from an EMBL/GenBank/DDBJ whole genome shotgun (WGS) entry which is preliminary data.</text>
</comment>
<evidence type="ECO:0000256" key="2">
    <source>
        <dbReference type="ARBA" id="ARBA00022676"/>
    </source>
</evidence>